<feature type="domain" description="Protein N-terminal glutamine amidohydrolase alpha beta roll" evidence="9">
    <location>
        <begin position="27"/>
        <end position="69"/>
    </location>
</feature>
<dbReference type="PANTHER" id="PTHR13035">
    <property type="entry name" value="PROTEIN N-TERMINAL GLUTAMINE AMIDOHYDROLASE"/>
    <property type="match status" value="1"/>
</dbReference>
<dbReference type="OrthoDB" id="286301at2759"/>
<reference evidence="10 11" key="1">
    <citation type="submission" date="2020-06" db="EMBL/GenBank/DDBJ databases">
        <authorList>
            <person name="Li R."/>
            <person name="Bekaert M."/>
        </authorList>
    </citation>
    <scope>NUCLEOTIDE SEQUENCE [LARGE SCALE GENOMIC DNA]</scope>
    <source>
        <strain evidence="11">wild</strain>
    </source>
</reference>
<dbReference type="Proteomes" id="UP000507470">
    <property type="component" value="Unassembled WGS sequence"/>
</dbReference>
<dbReference type="InterPro" id="IPR039733">
    <property type="entry name" value="NTAQ1"/>
</dbReference>
<dbReference type="InterPro" id="IPR036378">
    <property type="entry name" value="FAS1_dom_sf"/>
</dbReference>
<dbReference type="EMBL" id="CACVKT020000270">
    <property type="protein sequence ID" value="CAC5357923.1"/>
    <property type="molecule type" value="Genomic_DNA"/>
</dbReference>
<dbReference type="SUPFAM" id="SSF82153">
    <property type="entry name" value="FAS1 domain"/>
    <property type="match status" value="1"/>
</dbReference>
<dbReference type="Gene3D" id="3.10.620.10">
    <property type="entry name" value="Protein N-terminal glutamine amidohydrolase, alpha beta roll"/>
    <property type="match status" value="1"/>
</dbReference>
<sequence length="214" mass="24116">MRIHKGLLIPLWQQKSSQREDTLVIWTFASDRSHMLNEDGNYLHPPPTYQCIKTKGFLYNVIADSQSFQSAEKQNVLDVAHKLGATTFLSLAIKTNLTAMFNQTVDGRHDKKSFRNEALYKSRSKMDNGDKFLKVRVNIYHGGEIITAGVSPIVKFDNEASNGIVHIMSLVMFWPARYGSVAQIVNIPITTFMAYGLLDGGLTEQLNSSQLYNL</sequence>
<name>A0A6J8A074_MYTCO</name>
<evidence type="ECO:0000259" key="9">
    <source>
        <dbReference type="Pfam" id="PF09764"/>
    </source>
</evidence>
<proteinExistence type="inferred from homology"/>
<dbReference type="GO" id="GO:0070773">
    <property type="term" value="F:protein-N-terminal glutamine amidohydrolase activity"/>
    <property type="evidence" value="ECO:0007669"/>
    <property type="project" value="UniProtKB-UniRule"/>
</dbReference>
<protein>
    <recommendedName>
        <fullName evidence="4 8">Protein N-terminal glutamine amidohydrolase</fullName>
        <ecNumber evidence="3 8">3.5.1.122</ecNumber>
    </recommendedName>
    <alternativeName>
        <fullName evidence="6 8">Protein NH2-terminal glutamine deamidase</fullName>
    </alternativeName>
</protein>
<evidence type="ECO:0000256" key="3">
    <source>
        <dbReference type="ARBA" id="ARBA00012718"/>
    </source>
</evidence>
<evidence type="ECO:0000313" key="10">
    <source>
        <dbReference type="EMBL" id="CAC5357923.1"/>
    </source>
</evidence>
<dbReference type="PANTHER" id="PTHR13035:SF0">
    <property type="entry name" value="PROTEIN N-TERMINAL GLUTAMINE AMIDOHYDROLASE"/>
    <property type="match status" value="1"/>
</dbReference>
<accession>A0A6J8A074</accession>
<organism evidence="10 11">
    <name type="scientific">Mytilus coruscus</name>
    <name type="common">Sea mussel</name>
    <dbReference type="NCBI Taxonomy" id="42192"/>
    <lineage>
        <taxon>Eukaryota</taxon>
        <taxon>Metazoa</taxon>
        <taxon>Spiralia</taxon>
        <taxon>Lophotrochozoa</taxon>
        <taxon>Mollusca</taxon>
        <taxon>Bivalvia</taxon>
        <taxon>Autobranchia</taxon>
        <taxon>Pteriomorphia</taxon>
        <taxon>Mytilida</taxon>
        <taxon>Mytiloidea</taxon>
        <taxon>Mytilidae</taxon>
        <taxon>Mytilinae</taxon>
        <taxon>Mytilus</taxon>
    </lineage>
</organism>
<comment type="catalytic activity">
    <reaction evidence="7 8">
        <text>N-terminal L-glutaminyl-[protein] + H2O = N-terminal L-glutamyl-[protein] + NH4(+)</text>
        <dbReference type="Rhea" id="RHEA:50680"/>
        <dbReference type="Rhea" id="RHEA-COMP:12668"/>
        <dbReference type="Rhea" id="RHEA-COMP:12777"/>
        <dbReference type="ChEBI" id="CHEBI:15377"/>
        <dbReference type="ChEBI" id="CHEBI:28938"/>
        <dbReference type="ChEBI" id="CHEBI:64721"/>
        <dbReference type="ChEBI" id="CHEBI:64722"/>
        <dbReference type="EC" id="3.5.1.122"/>
    </reaction>
</comment>
<dbReference type="InterPro" id="IPR037132">
    <property type="entry name" value="N_Gln_amidohydro_ab_roll_sf"/>
</dbReference>
<comment type="function">
    <text evidence="8">Mediates the side-chain deamidation of N-terminal glutamine residues to glutamate, an important step in N-end rule pathway of protein degradation. Conversion of the resulting N-terminal glutamine to glutamate renders the protein susceptible to arginylation, polyubiquitination and degradation as specified by the N-end rule. Does not act on substrates with internal or C-terminal glutamine and does not act on non-glutamine residues in any position.</text>
</comment>
<evidence type="ECO:0000256" key="4">
    <source>
        <dbReference type="ARBA" id="ARBA00021247"/>
    </source>
</evidence>
<evidence type="ECO:0000256" key="7">
    <source>
        <dbReference type="ARBA" id="ARBA00048768"/>
    </source>
</evidence>
<dbReference type="Pfam" id="PF09764">
    <property type="entry name" value="Nt_Gln_amidase"/>
    <property type="match status" value="1"/>
</dbReference>
<evidence type="ECO:0000256" key="5">
    <source>
        <dbReference type="ARBA" id="ARBA00022801"/>
    </source>
</evidence>
<evidence type="ECO:0000256" key="2">
    <source>
        <dbReference type="ARBA" id="ARBA00011245"/>
    </source>
</evidence>
<gene>
    <name evidence="10" type="ORF">MCOR_1386</name>
</gene>
<evidence type="ECO:0000256" key="8">
    <source>
        <dbReference type="RuleBase" id="RU367082"/>
    </source>
</evidence>
<comment type="similarity">
    <text evidence="1 8">Belongs to the NTAQ1 family.</text>
</comment>
<evidence type="ECO:0000256" key="6">
    <source>
        <dbReference type="ARBA" id="ARBA00029677"/>
    </source>
</evidence>
<evidence type="ECO:0000313" key="11">
    <source>
        <dbReference type="Proteomes" id="UP000507470"/>
    </source>
</evidence>
<dbReference type="InterPro" id="IPR023128">
    <property type="entry name" value="Prot_N_Gln_amidohydro_ab_roll"/>
</dbReference>
<dbReference type="GO" id="GO:0008418">
    <property type="term" value="F:protein-N-terminal asparagine amidohydrolase activity"/>
    <property type="evidence" value="ECO:0007669"/>
    <property type="project" value="UniProtKB-UniRule"/>
</dbReference>
<dbReference type="AlphaFoldDB" id="A0A6J8A074"/>
<dbReference type="GO" id="GO:0005634">
    <property type="term" value="C:nucleus"/>
    <property type="evidence" value="ECO:0007669"/>
    <property type="project" value="TreeGrafter"/>
</dbReference>
<dbReference type="EC" id="3.5.1.122" evidence="3 8"/>
<keyword evidence="5 8" id="KW-0378">Hydrolase</keyword>
<keyword evidence="11" id="KW-1185">Reference proteome</keyword>
<comment type="subunit">
    <text evidence="2 8">Monomer.</text>
</comment>
<evidence type="ECO:0000256" key="1">
    <source>
        <dbReference type="ARBA" id="ARBA00008985"/>
    </source>
</evidence>
<dbReference type="GO" id="GO:0005829">
    <property type="term" value="C:cytosol"/>
    <property type="evidence" value="ECO:0007669"/>
    <property type="project" value="TreeGrafter"/>
</dbReference>